<accession>A0ACC0GTS1</accession>
<evidence type="ECO:0000313" key="1">
    <source>
        <dbReference type="EMBL" id="KAI8004638.1"/>
    </source>
</evidence>
<organism evidence="1 2">
    <name type="scientific">Camellia lanceoleosa</name>
    <dbReference type="NCBI Taxonomy" id="1840588"/>
    <lineage>
        <taxon>Eukaryota</taxon>
        <taxon>Viridiplantae</taxon>
        <taxon>Streptophyta</taxon>
        <taxon>Embryophyta</taxon>
        <taxon>Tracheophyta</taxon>
        <taxon>Spermatophyta</taxon>
        <taxon>Magnoliopsida</taxon>
        <taxon>eudicotyledons</taxon>
        <taxon>Gunneridae</taxon>
        <taxon>Pentapetalae</taxon>
        <taxon>asterids</taxon>
        <taxon>Ericales</taxon>
        <taxon>Theaceae</taxon>
        <taxon>Camellia</taxon>
    </lineage>
</organism>
<reference evidence="1 2" key="1">
    <citation type="journal article" date="2022" name="Plant J.">
        <title>Chromosome-level genome of Camellia lanceoleosa provides a valuable resource for understanding genome evolution and self-incompatibility.</title>
        <authorList>
            <person name="Gong W."/>
            <person name="Xiao S."/>
            <person name="Wang L."/>
            <person name="Liao Z."/>
            <person name="Chang Y."/>
            <person name="Mo W."/>
            <person name="Hu G."/>
            <person name="Li W."/>
            <person name="Zhao G."/>
            <person name="Zhu H."/>
            <person name="Hu X."/>
            <person name="Ji K."/>
            <person name="Xiang X."/>
            <person name="Song Q."/>
            <person name="Yuan D."/>
            <person name="Jin S."/>
            <person name="Zhang L."/>
        </authorList>
    </citation>
    <scope>NUCLEOTIDE SEQUENCE [LARGE SCALE GENOMIC DNA]</scope>
    <source>
        <strain evidence="1">SQ_2022a</strain>
    </source>
</reference>
<dbReference type="Proteomes" id="UP001060215">
    <property type="component" value="Chromosome 9"/>
</dbReference>
<sequence>MLTSRTEVSEVHCVKDAKVPLMQFKLDGISFDLPYAQLKVMSVPEMSVMHVEPTLSKQMVPTCFQIYTRISSCWKLVFQQSRYINSLHYLFFFFLWRFDLPCYDLQNVDILNPFFRSNIDEKSWRSLSRVHANKCILRLLLNMEISSMLSMGSYGGAFRVLVDLIYSRIVLFQAFKSLLRCVKLWAKRRGLHPNVRLNGLISNFFKTFASWDWRTPVILQDGMVPMTITSDQDELGKWVGWVKSAVHDLLVKPLPCPFITFTKPFPQLASVDMPRSTTPEQRQRPLMKTLFRCGRFELRVTKIMTPSISCGRFDLLCTKSREAGRPPTFDEERDIQSAFFGVGINSNTDSIPVGDDIDGDDDPKVGGSSSNDGGQKGAHLDLALDTWTATNLVKKEFYMRQNKMVEASQAEKKQYAIDACMDCLATIDGITLDQYVKACNSFRNKATRRIFMKMVPNMKMHWVRKLA</sequence>
<name>A0ACC0GTS1_9ERIC</name>
<evidence type="ECO:0000313" key="2">
    <source>
        <dbReference type="Proteomes" id="UP001060215"/>
    </source>
</evidence>
<protein>
    <submittedName>
        <fullName evidence="1">Nuclear poly(A) polymerase 3</fullName>
    </submittedName>
</protein>
<comment type="caution">
    <text evidence="1">The sequence shown here is derived from an EMBL/GenBank/DDBJ whole genome shotgun (WGS) entry which is preliminary data.</text>
</comment>
<dbReference type="EMBL" id="CM045766">
    <property type="protein sequence ID" value="KAI8004638.1"/>
    <property type="molecule type" value="Genomic_DNA"/>
</dbReference>
<proteinExistence type="predicted"/>
<gene>
    <name evidence="1" type="ORF">LOK49_LG08G00226</name>
</gene>
<keyword evidence="2" id="KW-1185">Reference proteome</keyword>